<evidence type="ECO:0000313" key="8">
    <source>
        <dbReference type="Proteomes" id="UP001065593"/>
    </source>
</evidence>
<keyword evidence="3" id="KW-0560">Oxidoreductase</keyword>
<dbReference type="RefSeq" id="WP_264987352.1">
    <property type="nucleotide sequence ID" value="NZ_BRZA01000001.1"/>
</dbReference>
<protein>
    <submittedName>
        <fullName evidence="7">Monooxygenase YxeK</fullName>
    </submittedName>
</protein>
<dbReference type="Gene3D" id="3.20.20.30">
    <property type="entry name" value="Luciferase-like domain"/>
    <property type="match status" value="1"/>
</dbReference>
<dbReference type="PANTHER" id="PTHR30011">
    <property type="entry name" value="ALKANESULFONATE MONOOXYGENASE-RELATED"/>
    <property type="match status" value="1"/>
</dbReference>
<evidence type="ECO:0000256" key="1">
    <source>
        <dbReference type="ARBA" id="ARBA00022630"/>
    </source>
</evidence>
<dbReference type="PIRSF" id="PIRSF000337">
    <property type="entry name" value="NTA_MOA"/>
    <property type="match status" value="1"/>
</dbReference>
<dbReference type="Pfam" id="PF00296">
    <property type="entry name" value="Bac_luciferase"/>
    <property type="match status" value="1"/>
</dbReference>
<dbReference type="EMBL" id="BRZA01000001">
    <property type="protein sequence ID" value="GLC87632.1"/>
    <property type="molecule type" value="Genomic_DNA"/>
</dbReference>
<comment type="similarity">
    <text evidence="5">Belongs to the NtaA/SnaA/DszA monooxygenase family.</text>
</comment>
<comment type="caution">
    <text evidence="7">The sequence shown here is derived from an EMBL/GenBank/DDBJ whole genome shotgun (WGS) entry which is preliminary data.</text>
</comment>
<keyword evidence="8" id="KW-1185">Reference proteome</keyword>
<dbReference type="CDD" id="cd01095">
    <property type="entry name" value="Nitrilotriacetate_monoxgenase"/>
    <property type="match status" value="1"/>
</dbReference>
<dbReference type="PANTHER" id="PTHR30011:SF16">
    <property type="entry name" value="C2H2 FINGER DOMAIN TRANSCRIPTION FACTOR (EUROFUNG)-RELATED"/>
    <property type="match status" value="1"/>
</dbReference>
<dbReference type="InterPro" id="IPR036661">
    <property type="entry name" value="Luciferase-like_sf"/>
</dbReference>
<dbReference type="NCBIfam" id="TIGR03860">
    <property type="entry name" value="FMN_nitrolo"/>
    <property type="match status" value="1"/>
</dbReference>
<feature type="domain" description="Luciferase-like" evidence="6">
    <location>
        <begin position="21"/>
        <end position="380"/>
    </location>
</feature>
<evidence type="ECO:0000313" key="7">
    <source>
        <dbReference type="EMBL" id="GLC87632.1"/>
    </source>
</evidence>
<evidence type="ECO:0000256" key="5">
    <source>
        <dbReference type="ARBA" id="ARBA00033748"/>
    </source>
</evidence>
<dbReference type="InterPro" id="IPR016215">
    <property type="entry name" value="NTA_MOA"/>
</dbReference>
<evidence type="ECO:0000256" key="2">
    <source>
        <dbReference type="ARBA" id="ARBA00022643"/>
    </source>
</evidence>
<dbReference type="InterPro" id="IPR011251">
    <property type="entry name" value="Luciferase-like_dom"/>
</dbReference>
<accession>A0ABQ5NH23</accession>
<evidence type="ECO:0000259" key="6">
    <source>
        <dbReference type="Pfam" id="PF00296"/>
    </source>
</evidence>
<sequence length="446" mass="49819">MGKRQDKLRLGAFIYYSGHHSASWRHPLANGKDIFSVDYYIKAAQIAERGKFDMMFLADYLYLAGVEHTAAGMLDPVTLLSAIATHTSKLGLTATGSTTYNEPFHLARRYATLDHISNGRAAWNIVTSQHDIEAQNFGRQQHPEHGLRYQMAEEYVDLTRELWDSWHDDALVNDKENSIFTQPGAVREIHYEGQWYSSRGPLNVPRPPQGYPVLVVAGASKAGIDFAAKTGEVVFTAQQSLEGAKAFYQAIHEQLEKEGRHKDSIKIMPGISPVLASTEEEAWAKYEELNALVSEEDAVAAVSHFLKYDLSAYPANGPLPELPDLAGASNAMKSRIQLFIDTAHAEKLTIVELGRKMHGARGHLEFVGTPEQFADLVEQWFNEYACDGFNIMPPILPADLETFVELAIPVLQERGLFRKEYEGTTLREHLGLERPAPAHFKKGQVV</sequence>
<reference evidence="7" key="1">
    <citation type="submission" date="2022-08" db="EMBL/GenBank/DDBJ databases">
        <title>Draft genome sequence of Lysinibacillus sp. strain KH24.</title>
        <authorList>
            <person name="Kanbe H."/>
            <person name="Itoh H."/>
        </authorList>
    </citation>
    <scope>NUCLEOTIDE SEQUENCE</scope>
    <source>
        <strain evidence="7">KH24</strain>
    </source>
</reference>
<proteinExistence type="inferred from homology"/>
<keyword evidence="4 7" id="KW-0503">Monooxygenase</keyword>
<dbReference type="SUPFAM" id="SSF51679">
    <property type="entry name" value="Bacterial luciferase-like"/>
    <property type="match status" value="1"/>
</dbReference>
<keyword evidence="2" id="KW-0288">FMN</keyword>
<evidence type="ECO:0000256" key="3">
    <source>
        <dbReference type="ARBA" id="ARBA00023002"/>
    </source>
</evidence>
<dbReference type="GO" id="GO:0004497">
    <property type="term" value="F:monooxygenase activity"/>
    <property type="evidence" value="ECO:0007669"/>
    <property type="project" value="UniProtKB-KW"/>
</dbReference>
<gene>
    <name evidence="7" type="primary">yxeK</name>
    <name evidence="7" type="ORF">LYSBPC_07590</name>
</gene>
<dbReference type="Proteomes" id="UP001065593">
    <property type="component" value="Unassembled WGS sequence"/>
</dbReference>
<name>A0ABQ5NH23_9BACI</name>
<dbReference type="InterPro" id="IPR051260">
    <property type="entry name" value="Diverse_substr_monoxygenases"/>
</dbReference>
<keyword evidence="1" id="KW-0285">Flavoprotein</keyword>
<evidence type="ECO:0000256" key="4">
    <source>
        <dbReference type="ARBA" id="ARBA00023033"/>
    </source>
</evidence>
<organism evidence="7 8">
    <name type="scientific">Lysinibacillus piscis</name>
    <dbReference type="NCBI Taxonomy" id="2518931"/>
    <lineage>
        <taxon>Bacteria</taxon>
        <taxon>Bacillati</taxon>
        <taxon>Bacillota</taxon>
        <taxon>Bacilli</taxon>
        <taxon>Bacillales</taxon>
        <taxon>Bacillaceae</taxon>
        <taxon>Lysinibacillus</taxon>
    </lineage>
</organism>